<keyword evidence="1" id="KW-0812">Transmembrane</keyword>
<proteinExistence type="predicted"/>
<evidence type="ECO:0000313" key="3">
    <source>
        <dbReference type="EMBL" id="MDC1855606.1"/>
    </source>
</evidence>
<dbReference type="Proteomes" id="UP000286114">
    <property type="component" value="Unassembled WGS sequence"/>
</dbReference>
<sequence length="110" mass="12396">MKSKRNRLLHSDSDSDPMGTVANLFDVAMVFAVALMVALVSRFNMTEMFSKEDFTMVKNPGKENMKIITKEGQEIKKYTPSEDQKTSGKRGKKVGVAYQLENGEIIYVPE</sequence>
<dbReference type="EMBL" id="QSPV01000019">
    <property type="protein sequence ID" value="RGJ90312.1"/>
    <property type="molecule type" value="Genomic_DNA"/>
</dbReference>
<dbReference type="Proteomes" id="UP000260844">
    <property type="component" value="Unassembled WGS sequence"/>
</dbReference>
<dbReference type="AlphaFoldDB" id="A0A1Q6HYD7"/>
<evidence type="ECO:0000313" key="9">
    <source>
        <dbReference type="Proteomes" id="UP000260844"/>
    </source>
</evidence>
<evidence type="ECO:0000313" key="6">
    <source>
        <dbReference type="EMBL" id="RGK87829.1"/>
    </source>
</evidence>
<accession>A0A1Q6HYD7</accession>
<dbReference type="Proteomes" id="UP001214113">
    <property type="component" value="Unassembled WGS sequence"/>
</dbReference>
<evidence type="ECO:0000313" key="8">
    <source>
        <dbReference type="Proteomes" id="UP000186549"/>
    </source>
</evidence>
<evidence type="ECO:0000313" key="4">
    <source>
        <dbReference type="EMBL" id="OKZ31654.1"/>
    </source>
</evidence>
<dbReference type="EMBL" id="JAQNSB010000018">
    <property type="protein sequence ID" value="MDC1855606.1"/>
    <property type="molecule type" value="Genomic_DNA"/>
</dbReference>
<dbReference type="EMBL" id="JAQNQY010000012">
    <property type="protein sequence ID" value="MDC1753283.1"/>
    <property type="molecule type" value="Genomic_DNA"/>
</dbReference>
<reference evidence="9 10" key="2">
    <citation type="submission" date="2018-08" db="EMBL/GenBank/DDBJ databases">
        <title>A genome reference for cultivated species of the human gut microbiota.</title>
        <authorList>
            <person name="Zou Y."/>
            <person name="Xue W."/>
            <person name="Luo G."/>
        </authorList>
    </citation>
    <scope>NUCLEOTIDE SEQUENCE [LARGE SCALE GENOMIC DNA]</scope>
    <source>
        <strain evidence="7 11">AM39-1</strain>
        <strain evidence="6 10">TF09-22</strain>
        <strain evidence="5 9">TM04-30</strain>
    </source>
</reference>
<evidence type="ECO:0000313" key="2">
    <source>
        <dbReference type="EMBL" id="MDC1753283.1"/>
    </source>
</evidence>
<dbReference type="Proteomes" id="UP000260874">
    <property type="component" value="Unassembled WGS sequence"/>
</dbReference>
<dbReference type="Proteomes" id="UP000186549">
    <property type="component" value="Unassembled WGS sequence"/>
</dbReference>
<evidence type="ECO:0000313" key="7">
    <source>
        <dbReference type="EMBL" id="RHB77585.1"/>
    </source>
</evidence>
<dbReference type="EMBL" id="MNQU01000250">
    <property type="protein sequence ID" value="OKZ31654.1"/>
    <property type="molecule type" value="Genomic_DNA"/>
</dbReference>
<keyword evidence="1" id="KW-1133">Transmembrane helix</keyword>
<dbReference type="RefSeq" id="WP_022401020.1">
    <property type="nucleotide sequence ID" value="NZ_CAXSSZ010000011.1"/>
</dbReference>
<dbReference type="Proteomes" id="UP001218502">
    <property type="component" value="Unassembled WGS sequence"/>
</dbReference>
<dbReference type="EMBL" id="QSRB01000002">
    <property type="protein sequence ID" value="RGK87829.1"/>
    <property type="molecule type" value="Genomic_DNA"/>
</dbReference>
<protein>
    <submittedName>
        <fullName evidence="2">DUF2149 domain-containing protein</fullName>
    </submittedName>
</protein>
<dbReference type="Pfam" id="PF09919">
    <property type="entry name" value="DUF2149"/>
    <property type="match status" value="1"/>
</dbReference>
<gene>
    <name evidence="4" type="ORF">BHV79_13065</name>
    <name evidence="7" type="ORF">DW873_00895</name>
    <name evidence="6" type="ORF">DXC91_04535</name>
    <name evidence="5" type="ORF">DXD40_16805</name>
    <name evidence="2" type="ORF">POY80_12600</name>
    <name evidence="3" type="ORF">POZ22_12535</name>
</gene>
<evidence type="ECO:0000313" key="10">
    <source>
        <dbReference type="Proteomes" id="UP000260874"/>
    </source>
</evidence>
<keyword evidence="1" id="KW-0472">Membrane</keyword>
<organism evidence="4 8">
    <name type="scientific">Bacteroides uniformis</name>
    <dbReference type="NCBI Taxonomy" id="820"/>
    <lineage>
        <taxon>Bacteria</taxon>
        <taxon>Pseudomonadati</taxon>
        <taxon>Bacteroidota</taxon>
        <taxon>Bacteroidia</taxon>
        <taxon>Bacteroidales</taxon>
        <taxon>Bacteroidaceae</taxon>
        <taxon>Bacteroides</taxon>
    </lineage>
</organism>
<name>A0A1Q6HYD7_BACUN</name>
<dbReference type="EMBL" id="QSHA01000001">
    <property type="protein sequence ID" value="RHB77585.1"/>
    <property type="molecule type" value="Genomic_DNA"/>
</dbReference>
<evidence type="ECO:0000313" key="11">
    <source>
        <dbReference type="Proteomes" id="UP000286114"/>
    </source>
</evidence>
<comment type="caution">
    <text evidence="4">The sequence shown here is derived from an EMBL/GenBank/DDBJ whole genome shotgun (WGS) entry which is preliminary data.</text>
</comment>
<reference evidence="4 8" key="1">
    <citation type="journal article" date="2016" name="Nat. Biotechnol.">
        <title>Measurement of bacterial replication rates in microbial communities.</title>
        <authorList>
            <person name="Brown C.T."/>
            <person name="Olm M.R."/>
            <person name="Thomas B.C."/>
            <person name="Banfield J.F."/>
        </authorList>
    </citation>
    <scope>NUCLEOTIDE SEQUENCE [LARGE SCALE GENOMIC DNA]</scope>
    <source>
        <strain evidence="4">45_41</strain>
    </source>
</reference>
<evidence type="ECO:0000313" key="5">
    <source>
        <dbReference type="EMBL" id="RGJ90312.1"/>
    </source>
</evidence>
<evidence type="ECO:0000256" key="1">
    <source>
        <dbReference type="SAM" id="Phobius"/>
    </source>
</evidence>
<dbReference type="InterPro" id="IPR018676">
    <property type="entry name" value="DUF2149"/>
</dbReference>
<reference evidence="2" key="3">
    <citation type="submission" date="2022-10" db="EMBL/GenBank/DDBJ databases">
        <title>Human gut microbiome strain richness.</title>
        <authorList>
            <person name="Chen-Liaw A."/>
        </authorList>
    </citation>
    <scope>NUCLEOTIDE SEQUENCE</scope>
    <source>
        <strain evidence="2">A1_m1001262Bd0_191120</strain>
        <strain evidence="3">BSD2780061687st1_G10_BSD2780061687b_171204</strain>
    </source>
</reference>
<feature type="transmembrane region" description="Helical" evidence="1">
    <location>
        <begin position="20"/>
        <end position="41"/>
    </location>
</feature>